<sequence>MGVGELIEHERTVIGAVLLDSRYIGDAMQAVTGGDFQDERLGRIFSGMVDMHGHGEPIDVLTVTPKLKAWDIRGIDPAELHEMVGEVPTASNVKHYAELVSQESLQRGVVKVATSMRDAAEGDPAQAIREAMQSLEGLQKRKSDDYEMLSVDDLLKVDVSHDWLVPGLIERQDRLMLTGFEGLGKSTLLQQLLFAVAAGVHPFRDWQSITPRKCLVIDAENTKRQWSRKTRGFVSAVSNLSAGGALSENLTVVPVPRFDITRPDELMRLHTMVDKVKPDVIMIGPLYRLTAGAIQTDDEAAPVLAALDTLRDRGIALLIEAHAGKATSKSGERKLSPRGSSALQGWPEFGLGLAPGKGNEVELVRWRGDREERMWPKRLVKSTTGLPFQEVS</sequence>
<name>A0ABT7C997_9MICO</name>
<keyword evidence="1" id="KW-0235">DNA replication</keyword>
<keyword evidence="5" id="KW-1185">Reference proteome</keyword>
<keyword evidence="2" id="KW-0238">DNA-binding</keyword>
<dbReference type="SUPFAM" id="SSF52540">
    <property type="entry name" value="P-loop containing nucleoside triphosphate hydrolases"/>
    <property type="match status" value="1"/>
</dbReference>
<evidence type="ECO:0000256" key="1">
    <source>
        <dbReference type="ARBA" id="ARBA00022705"/>
    </source>
</evidence>
<dbReference type="InterPro" id="IPR027417">
    <property type="entry name" value="P-loop_NTPase"/>
</dbReference>
<comment type="caution">
    <text evidence="4">The sequence shown here is derived from an EMBL/GenBank/DDBJ whole genome shotgun (WGS) entry which is preliminary data.</text>
</comment>
<feature type="domain" description="DNA helicase DnaB-like N-terminal" evidence="3">
    <location>
        <begin position="7"/>
        <end position="101"/>
    </location>
</feature>
<dbReference type="InterPro" id="IPR007693">
    <property type="entry name" value="DNA_helicase_DnaB-like_N"/>
</dbReference>
<dbReference type="InterPro" id="IPR016136">
    <property type="entry name" value="DNA_helicase_N/primase_C"/>
</dbReference>
<evidence type="ECO:0000256" key="2">
    <source>
        <dbReference type="ARBA" id="ARBA00023125"/>
    </source>
</evidence>
<dbReference type="SUPFAM" id="SSF48024">
    <property type="entry name" value="N-terminal domain of DnaB helicase"/>
    <property type="match status" value="1"/>
</dbReference>
<dbReference type="InterPro" id="IPR036185">
    <property type="entry name" value="DNA_heli_DnaB-like_N_sf"/>
</dbReference>
<dbReference type="Pfam" id="PF13481">
    <property type="entry name" value="AAA_25"/>
    <property type="match status" value="1"/>
</dbReference>
<evidence type="ECO:0000313" key="5">
    <source>
        <dbReference type="Proteomes" id="UP001170379"/>
    </source>
</evidence>
<protein>
    <recommendedName>
        <fullName evidence="3">DNA helicase DnaB-like N-terminal domain-containing protein</fullName>
    </recommendedName>
</protein>
<proteinExistence type="predicted"/>
<dbReference type="Gene3D" id="1.10.860.10">
    <property type="entry name" value="DNAb Helicase, Chain A"/>
    <property type="match status" value="1"/>
</dbReference>
<dbReference type="Proteomes" id="UP001170379">
    <property type="component" value="Unassembled WGS sequence"/>
</dbReference>
<evidence type="ECO:0000259" key="3">
    <source>
        <dbReference type="Pfam" id="PF00772"/>
    </source>
</evidence>
<dbReference type="PANTHER" id="PTHR30153:SF2">
    <property type="entry name" value="REPLICATIVE DNA HELICASE"/>
    <property type="match status" value="1"/>
</dbReference>
<dbReference type="EMBL" id="PXVD01000016">
    <property type="protein sequence ID" value="MDJ1371765.1"/>
    <property type="molecule type" value="Genomic_DNA"/>
</dbReference>
<dbReference type="Gene3D" id="3.40.50.300">
    <property type="entry name" value="P-loop containing nucleotide triphosphate hydrolases"/>
    <property type="match status" value="1"/>
</dbReference>
<reference evidence="4" key="2">
    <citation type="journal article" date="2022" name="Sci. Rep.">
        <title>In silico prediction of the enzymes involved in the degradation of the herbicide molinate by Gulosibacter molinativorax ON4T.</title>
        <authorList>
            <person name="Lopes A.R."/>
            <person name="Bunin E."/>
            <person name="Viana A.T."/>
            <person name="Froufe H."/>
            <person name="Munoz-Merida A."/>
            <person name="Pinho D."/>
            <person name="Figueiredo J."/>
            <person name="Barroso C."/>
            <person name="Vaz-Moreira I."/>
            <person name="Bellanger X."/>
            <person name="Egas C."/>
            <person name="Nunes O.C."/>
        </authorList>
    </citation>
    <scope>NUCLEOTIDE SEQUENCE</scope>
    <source>
        <strain evidence="4">ON4</strain>
    </source>
</reference>
<dbReference type="PANTHER" id="PTHR30153">
    <property type="entry name" value="REPLICATIVE DNA HELICASE DNAB"/>
    <property type="match status" value="1"/>
</dbReference>
<dbReference type="Pfam" id="PF00772">
    <property type="entry name" value="DnaB"/>
    <property type="match status" value="1"/>
</dbReference>
<reference evidence="4" key="1">
    <citation type="submission" date="2018-03" db="EMBL/GenBank/DDBJ databases">
        <authorList>
            <person name="Nunes O.C."/>
            <person name="Lopes A.R."/>
            <person name="Froufe H."/>
            <person name="Munoz-Merida A."/>
            <person name="Barroso C."/>
            <person name="Egas C."/>
        </authorList>
    </citation>
    <scope>NUCLEOTIDE SEQUENCE</scope>
    <source>
        <strain evidence="4">ON4</strain>
    </source>
</reference>
<evidence type="ECO:0000313" key="4">
    <source>
        <dbReference type="EMBL" id="MDJ1371765.1"/>
    </source>
</evidence>
<gene>
    <name evidence="4" type="ORF">C7K25_10365</name>
</gene>
<accession>A0ABT7C997</accession>
<organism evidence="4 5">
    <name type="scientific">Gulosibacter molinativorax</name>
    <dbReference type="NCBI Taxonomy" id="256821"/>
    <lineage>
        <taxon>Bacteria</taxon>
        <taxon>Bacillati</taxon>
        <taxon>Actinomycetota</taxon>
        <taxon>Actinomycetes</taxon>
        <taxon>Micrococcales</taxon>
        <taxon>Microbacteriaceae</taxon>
        <taxon>Gulosibacter</taxon>
    </lineage>
</organism>